<dbReference type="OrthoDB" id="10256055at2759"/>
<name>A0A8H4W5E8_9HELO</name>
<gene>
    <name evidence="1" type="ORF">G7Y89_g3641</name>
</gene>
<proteinExistence type="predicted"/>
<comment type="caution">
    <text evidence="1">The sequence shown here is derived from an EMBL/GenBank/DDBJ whole genome shotgun (WGS) entry which is preliminary data.</text>
</comment>
<dbReference type="Proteomes" id="UP000566819">
    <property type="component" value="Unassembled WGS sequence"/>
</dbReference>
<dbReference type="EMBL" id="JAAMPI010000183">
    <property type="protein sequence ID" value="KAF4634467.1"/>
    <property type="molecule type" value="Genomic_DNA"/>
</dbReference>
<evidence type="ECO:0000313" key="1">
    <source>
        <dbReference type="EMBL" id="KAF4634467.1"/>
    </source>
</evidence>
<reference evidence="1 2" key="1">
    <citation type="submission" date="2020-03" db="EMBL/GenBank/DDBJ databases">
        <title>Draft Genome Sequence of Cudoniella acicularis.</title>
        <authorList>
            <person name="Buettner E."/>
            <person name="Kellner H."/>
        </authorList>
    </citation>
    <scope>NUCLEOTIDE SEQUENCE [LARGE SCALE GENOMIC DNA]</scope>
    <source>
        <strain evidence="1 2">DSM 108380</strain>
    </source>
</reference>
<dbReference type="PANTHER" id="PTHR41677">
    <property type="entry name" value="YALI0B19030P"/>
    <property type="match status" value="1"/>
</dbReference>
<dbReference type="AlphaFoldDB" id="A0A8H4W5E8"/>
<organism evidence="1 2">
    <name type="scientific">Cudoniella acicularis</name>
    <dbReference type="NCBI Taxonomy" id="354080"/>
    <lineage>
        <taxon>Eukaryota</taxon>
        <taxon>Fungi</taxon>
        <taxon>Dikarya</taxon>
        <taxon>Ascomycota</taxon>
        <taxon>Pezizomycotina</taxon>
        <taxon>Leotiomycetes</taxon>
        <taxon>Helotiales</taxon>
        <taxon>Tricladiaceae</taxon>
        <taxon>Cudoniella</taxon>
    </lineage>
</organism>
<keyword evidence="2" id="KW-1185">Reference proteome</keyword>
<accession>A0A8H4W5E8</accession>
<evidence type="ECO:0000313" key="2">
    <source>
        <dbReference type="Proteomes" id="UP000566819"/>
    </source>
</evidence>
<protein>
    <submittedName>
        <fullName evidence="1">Uncharacterized protein</fullName>
    </submittedName>
</protein>
<dbReference type="PANTHER" id="PTHR41677:SF1">
    <property type="entry name" value="FE2OG DIOXYGENASE DOMAIN-CONTAINING PROTEIN"/>
    <property type="match status" value="1"/>
</dbReference>
<sequence length="366" mass="40985">MAQISNPHIIPATLQSKQYEPVEMPPLDPAIDLDFKLPSAQHSFTELGLSKPSTAPDICFSEPFQLFSEEGVRMIRRYLFRPEVLEKHFRAWERAPGIISGAEQTALWTRDMWHHPSVTKCMSEAFGHPLKLLGRLGEVGYVNVQIGPSGRDGVYSLQETPSLPLPFSETPSTSQNDDKMIDSWYRDSSQVVCIVMLSDTSTMVGGKTAIRLNDGTVLKARGGRAGSAVMMQGGHTVHAALRSSNAAERVSIVTSYSFVNPSLGDSATSLRSISAENPDVISIREHFLLHKLGKLRERVDKAILEIEAGRKQRGHPREIKREEVEPWVEEQISLLKQTAWELFERYPTYLYKEIPEGAIRDYLPSV</sequence>